<dbReference type="Proteomes" id="UP000478008">
    <property type="component" value="Unassembled WGS sequence"/>
</dbReference>
<evidence type="ECO:0000256" key="1">
    <source>
        <dbReference type="SAM" id="Coils"/>
    </source>
</evidence>
<dbReference type="SUPFAM" id="SSF46942">
    <property type="entry name" value="Elongation factor TFIIS domain 2"/>
    <property type="match status" value="1"/>
</dbReference>
<evidence type="ECO:0000256" key="2">
    <source>
        <dbReference type="SAM" id="MobiDB-lite"/>
    </source>
</evidence>
<dbReference type="SMART" id="SM00510">
    <property type="entry name" value="TFS2M"/>
    <property type="match status" value="1"/>
</dbReference>
<dbReference type="PROSITE" id="PS51321">
    <property type="entry name" value="TFIIS_CENTRAL"/>
    <property type="match status" value="1"/>
</dbReference>
<dbReference type="EMBL" id="CABFWN010000006">
    <property type="protein sequence ID" value="VUG19892.1"/>
    <property type="molecule type" value="Genomic_DNA"/>
</dbReference>
<dbReference type="InterPro" id="IPR036575">
    <property type="entry name" value="TFIIS_cen_dom_sf"/>
</dbReference>
<dbReference type="AlphaFoldDB" id="A0A7D9D2Z9"/>
<protein>
    <submittedName>
        <fullName evidence="3">DEBR0S6_02608g1_1</fullName>
    </submittedName>
</protein>
<dbReference type="Gene3D" id="1.10.472.30">
    <property type="entry name" value="Transcription elongation factor S-II, central domain"/>
    <property type="match status" value="1"/>
</dbReference>
<evidence type="ECO:0000313" key="4">
    <source>
        <dbReference type="Proteomes" id="UP000478008"/>
    </source>
</evidence>
<dbReference type="InterPro" id="IPR003618">
    <property type="entry name" value="TFIIS_cen_dom"/>
</dbReference>
<organism evidence="3 4">
    <name type="scientific">Dekkera bruxellensis</name>
    <name type="common">Brettanomyces custersii</name>
    <dbReference type="NCBI Taxonomy" id="5007"/>
    <lineage>
        <taxon>Eukaryota</taxon>
        <taxon>Fungi</taxon>
        <taxon>Dikarya</taxon>
        <taxon>Ascomycota</taxon>
        <taxon>Saccharomycotina</taxon>
        <taxon>Pichiomycetes</taxon>
        <taxon>Pichiales</taxon>
        <taxon>Pichiaceae</taxon>
        <taxon>Brettanomyces</taxon>
    </lineage>
</organism>
<reference evidence="3 4" key="1">
    <citation type="submission" date="2019-07" db="EMBL/GenBank/DDBJ databases">
        <authorList>
            <person name="Friedrich A."/>
            <person name="Schacherer J."/>
        </authorList>
    </citation>
    <scope>NUCLEOTIDE SEQUENCE [LARGE SCALE GENOMIC DNA]</scope>
</reference>
<sequence length="183" mass="21035">MARRQKSSVKGKKTVPDAGIAEGDDPNDIWDKTRVACIEGMQKAFAKIIRVAGITEKEQVKAPEDISKQYEENLYKRFNSNLIQYRQRFRKDLIAMRNPDTEFAENLLTGEMAVEQFCAMKESELISKKQKKENQELLQKELRNSIAKKPPTKLSEVEVQNTIVRDKWGISESAAKVDPRFDN</sequence>
<evidence type="ECO:0000313" key="3">
    <source>
        <dbReference type="EMBL" id="VUG19892.1"/>
    </source>
</evidence>
<gene>
    <name evidence="3" type="ORF">DEBR0S6_02608G</name>
</gene>
<accession>A0A7D9D2Z9</accession>
<name>A0A7D9D2Z9_DEKBR</name>
<keyword evidence="1" id="KW-0175">Coiled coil</keyword>
<feature type="coiled-coil region" evidence="1">
    <location>
        <begin position="120"/>
        <end position="148"/>
    </location>
</feature>
<feature type="compositionally biased region" description="Basic residues" evidence="2">
    <location>
        <begin position="1"/>
        <end position="13"/>
    </location>
</feature>
<proteinExistence type="predicted"/>
<feature type="region of interest" description="Disordered" evidence="2">
    <location>
        <begin position="1"/>
        <end position="28"/>
    </location>
</feature>
<dbReference type="GO" id="GO:0006351">
    <property type="term" value="P:DNA-templated transcription"/>
    <property type="evidence" value="ECO:0007669"/>
    <property type="project" value="InterPro"/>
</dbReference>
<keyword evidence="4" id="KW-1185">Reference proteome</keyword>
<dbReference type="Pfam" id="PF07500">
    <property type="entry name" value="TFIIS_M"/>
    <property type="match status" value="1"/>
</dbReference>